<dbReference type="AlphaFoldDB" id="B8CWE7"/>
<dbReference type="PROSITE" id="PS51165">
    <property type="entry name" value="THUMP"/>
    <property type="match status" value="1"/>
</dbReference>
<dbReference type="Pfam" id="PF01170">
    <property type="entry name" value="UPF0020"/>
    <property type="match status" value="1"/>
</dbReference>
<evidence type="ECO:0000313" key="5">
    <source>
        <dbReference type="EMBL" id="ACL69616.1"/>
    </source>
</evidence>
<reference evidence="5 6" key="1">
    <citation type="journal article" date="2009" name="PLoS ONE">
        <title>Genome analysis of the anaerobic thermohalophilic bacterium Halothermothrix orenii.</title>
        <authorList>
            <person name="Mavromatis K."/>
            <person name="Ivanova N."/>
            <person name="Anderson I."/>
            <person name="Lykidis A."/>
            <person name="Hooper S.D."/>
            <person name="Sun H."/>
            <person name="Kunin V."/>
            <person name="Lapidus A."/>
            <person name="Hugenholtz P."/>
            <person name="Patel B."/>
            <person name="Kyrpides N.C."/>
        </authorList>
    </citation>
    <scope>NUCLEOTIDE SEQUENCE [LARGE SCALE GENOMIC DNA]</scope>
    <source>
        <strain evidence="6">H 168 / OCM 544 / DSM 9562</strain>
    </source>
</reference>
<evidence type="ECO:0000259" key="4">
    <source>
        <dbReference type="PROSITE" id="PS51165"/>
    </source>
</evidence>
<dbReference type="Proteomes" id="UP000000719">
    <property type="component" value="Chromosome"/>
</dbReference>
<dbReference type="CDD" id="cd11715">
    <property type="entry name" value="THUMP_AdoMetMT"/>
    <property type="match status" value="1"/>
</dbReference>
<dbReference type="GO" id="GO:0003723">
    <property type="term" value="F:RNA binding"/>
    <property type="evidence" value="ECO:0007669"/>
    <property type="project" value="UniProtKB-UniRule"/>
</dbReference>
<dbReference type="InterPro" id="IPR002052">
    <property type="entry name" value="DNA_methylase_N6_adenine_CS"/>
</dbReference>
<dbReference type="InterPro" id="IPR054170">
    <property type="entry name" value="RlmL_1st"/>
</dbReference>
<protein>
    <submittedName>
        <fullName evidence="5">Putative RNA methylase</fullName>
    </submittedName>
</protein>
<sequence>MEEIELIATSTFGLESIVKKEVKDLGYHIINVQNGKIVFKGDLKAICRANIWLRCAERVQLKVGEFKAITFDDLYEKTYSFPWDKWLPEHAAFPVSGKSVKSKLHSVPACQSIVKKAIVDKLKTRYHCSWFEEDGPVFPIQVAIHKDIATLTIDTSGDGLHKRGYRELVTKAPLQETIAAAMIYLSKWNEDRILIDPFCGSGTIPIETAMIGKNIAPGLNREFVSEKWPCIGQKLWKEAREEARDLIKDEFNPRLIMGTDRDENVIGIARHHSRKAGVADYIHFQQRDFSDFSTSRKYGYIITNPPYGERLSERSSVEKLYREMGRKLKPLDTWSFYILTSHSRFENFFGKRASKRRKLYNGGIECQYYQYYGPWPPRT</sequence>
<dbReference type="STRING" id="373903.Hore_08600"/>
<dbReference type="InterPro" id="IPR053943">
    <property type="entry name" value="RlmKL-like_Mtase_CS"/>
</dbReference>
<proteinExistence type="predicted"/>
<dbReference type="InterPro" id="IPR029063">
    <property type="entry name" value="SAM-dependent_MTases_sf"/>
</dbReference>
<dbReference type="RefSeq" id="WP_012635803.1">
    <property type="nucleotide sequence ID" value="NC_011899.1"/>
</dbReference>
<dbReference type="SUPFAM" id="SSF53335">
    <property type="entry name" value="S-adenosyl-L-methionine-dependent methyltransferases"/>
    <property type="match status" value="1"/>
</dbReference>
<dbReference type="Pfam" id="PF02926">
    <property type="entry name" value="THUMP"/>
    <property type="match status" value="1"/>
</dbReference>
<evidence type="ECO:0000313" key="6">
    <source>
        <dbReference type="Proteomes" id="UP000000719"/>
    </source>
</evidence>
<dbReference type="EMBL" id="CP001098">
    <property type="protein sequence ID" value="ACL69616.1"/>
    <property type="molecule type" value="Genomic_DNA"/>
</dbReference>
<dbReference type="eggNOG" id="COG0116">
    <property type="taxonomic scope" value="Bacteria"/>
</dbReference>
<dbReference type="PANTHER" id="PTHR47313">
    <property type="entry name" value="RIBOSOMAL RNA LARGE SUBUNIT METHYLTRANSFERASE K/L"/>
    <property type="match status" value="1"/>
</dbReference>
<dbReference type="GO" id="GO:0008990">
    <property type="term" value="F:rRNA (guanine-N2-)-methyltransferase activity"/>
    <property type="evidence" value="ECO:0007669"/>
    <property type="project" value="TreeGrafter"/>
</dbReference>
<keyword evidence="1 5" id="KW-0489">Methyltransferase</keyword>
<gene>
    <name evidence="5" type="ordered locus">Hore_08600</name>
</gene>
<dbReference type="Gene3D" id="3.40.50.150">
    <property type="entry name" value="Vaccinia Virus protein VP39"/>
    <property type="match status" value="1"/>
</dbReference>
<dbReference type="SMART" id="SM00981">
    <property type="entry name" value="THUMP"/>
    <property type="match status" value="1"/>
</dbReference>
<dbReference type="HOGENOM" id="CLU_032119_3_1_9"/>
<dbReference type="InterPro" id="IPR000241">
    <property type="entry name" value="RlmKL-like_Mtase"/>
</dbReference>
<evidence type="ECO:0000256" key="1">
    <source>
        <dbReference type="ARBA" id="ARBA00022603"/>
    </source>
</evidence>
<dbReference type="PROSITE" id="PS00092">
    <property type="entry name" value="N6_MTASE"/>
    <property type="match status" value="1"/>
</dbReference>
<keyword evidence="3" id="KW-0694">RNA-binding</keyword>
<dbReference type="PROSITE" id="PS01261">
    <property type="entry name" value="UPF0020"/>
    <property type="match status" value="1"/>
</dbReference>
<dbReference type="KEGG" id="hor:Hore_08600"/>
<evidence type="ECO:0000256" key="2">
    <source>
        <dbReference type="ARBA" id="ARBA00022679"/>
    </source>
</evidence>
<name>B8CWE7_HALOH</name>
<accession>B8CWE7</accession>
<dbReference type="InterPro" id="IPR004114">
    <property type="entry name" value="THUMP_dom"/>
</dbReference>
<organism evidence="5 6">
    <name type="scientific">Halothermothrix orenii (strain H 168 / OCM 544 / DSM 9562)</name>
    <dbReference type="NCBI Taxonomy" id="373903"/>
    <lineage>
        <taxon>Bacteria</taxon>
        <taxon>Bacillati</taxon>
        <taxon>Bacillota</taxon>
        <taxon>Clostridia</taxon>
        <taxon>Halanaerobiales</taxon>
        <taxon>Halothermotrichaceae</taxon>
        <taxon>Halothermothrix</taxon>
    </lineage>
</organism>
<dbReference type="GO" id="GO:0070043">
    <property type="term" value="F:rRNA (guanine-N7-)-methyltransferase activity"/>
    <property type="evidence" value="ECO:0007669"/>
    <property type="project" value="TreeGrafter"/>
</dbReference>
<evidence type="ECO:0000256" key="3">
    <source>
        <dbReference type="PROSITE-ProRule" id="PRU00529"/>
    </source>
</evidence>
<dbReference type="PANTHER" id="PTHR47313:SF1">
    <property type="entry name" value="RIBOSOMAL RNA LARGE SUBUNIT METHYLTRANSFERASE K_L"/>
    <property type="match status" value="1"/>
</dbReference>
<keyword evidence="2" id="KW-0808">Transferase</keyword>
<dbReference type="OrthoDB" id="9809404at2"/>
<dbReference type="Gene3D" id="3.30.2130.30">
    <property type="match status" value="1"/>
</dbReference>
<dbReference type="Pfam" id="PF22020">
    <property type="entry name" value="RlmL_1st"/>
    <property type="match status" value="1"/>
</dbReference>
<feature type="domain" description="THUMP" evidence="4">
    <location>
        <begin position="45"/>
        <end position="155"/>
    </location>
</feature>
<keyword evidence="6" id="KW-1185">Reference proteome</keyword>